<evidence type="ECO:0000313" key="3">
    <source>
        <dbReference type="WBParaSite" id="GPUH_0000621901-mRNA-1"/>
    </source>
</evidence>
<reference evidence="3" key="1">
    <citation type="submission" date="2016-06" db="UniProtKB">
        <authorList>
            <consortium name="WormBaseParasite"/>
        </authorList>
    </citation>
    <scope>IDENTIFICATION</scope>
</reference>
<accession>A0A183DBX0</accession>
<dbReference type="EMBL" id="UYRT01014243">
    <property type="protein sequence ID" value="VDK53848.1"/>
    <property type="molecule type" value="Genomic_DNA"/>
</dbReference>
<gene>
    <name evidence="1" type="ORF">GPUH_LOCUS6209</name>
</gene>
<evidence type="ECO:0000313" key="1">
    <source>
        <dbReference type="EMBL" id="VDK53848.1"/>
    </source>
</evidence>
<protein>
    <submittedName>
        <fullName evidence="3">MULE domain-containing protein</fullName>
    </submittedName>
</protein>
<dbReference type="Proteomes" id="UP000271098">
    <property type="component" value="Unassembled WGS sequence"/>
</dbReference>
<dbReference type="WBParaSite" id="GPUH_0000621901-mRNA-1">
    <property type="protein sequence ID" value="GPUH_0000621901-mRNA-1"/>
    <property type="gene ID" value="GPUH_0000621901"/>
</dbReference>
<keyword evidence="2" id="KW-1185">Reference proteome</keyword>
<sequence>MEQLVIVAVYEYITRHFYTNCADDVAWNLVIVNEQCGEKRPIPFLAYVLADQDKKSSIPSYAKFPTNFYFVKFVTEHWADLIRALRVGSNLSSL</sequence>
<evidence type="ECO:0000313" key="2">
    <source>
        <dbReference type="Proteomes" id="UP000271098"/>
    </source>
</evidence>
<organism evidence="3">
    <name type="scientific">Gongylonema pulchrum</name>
    <dbReference type="NCBI Taxonomy" id="637853"/>
    <lineage>
        <taxon>Eukaryota</taxon>
        <taxon>Metazoa</taxon>
        <taxon>Ecdysozoa</taxon>
        <taxon>Nematoda</taxon>
        <taxon>Chromadorea</taxon>
        <taxon>Rhabditida</taxon>
        <taxon>Spirurina</taxon>
        <taxon>Spiruromorpha</taxon>
        <taxon>Spiruroidea</taxon>
        <taxon>Gongylonematidae</taxon>
        <taxon>Gongylonema</taxon>
    </lineage>
</organism>
<proteinExistence type="predicted"/>
<reference evidence="1 2" key="2">
    <citation type="submission" date="2018-11" db="EMBL/GenBank/DDBJ databases">
        <authorList>
            <consortium name="Pathogen Informatics"/>
        </authorList>
    </citation>
    <scope>NUCLEOTIDE SEQUENCE [LARGE SCALE GENOMIC DNA]</scope>
</reference>
<name>A0A183DBX0_9BILA</name>
<dbReference type="AlphaFoldDB" id="A0A183DBX0"/>